<proteinExistence type="predicted"/>
<evidence type="ECO:0000313" key="2">
    <source>
        <dbReference type="EMBL" id="CDH47004.1"/>
    </source>
</evidence>
<evidence type="ECO:0000256" key="1">
    <source>
        <dbReference type="SAM" id="Phobius"/>
    </source>
</evidence>
<dbReference type="EMBL" id="CBTK010000286">
    <property type="protein sequence ID" value="CDH47004.1"/>
    <property type="molecule type" value="Genomic_DNA"/>
</dbReference>
<evidence type="ECO:0000313" key="3">
    <source>
        <dbReference type="Proteomes" id="UP000019184"/>
    </source>
</evidence>
<organism evidence="2 3">
    <name type="scientific">Candidatus Contendobacter odensis Run_B_J11</name>
    <dbReference type="NCBI Taxonomy" id="1400861"/>
    <lineage>
        <taxon>Bacteria</taxon>
        <taxon>Pseudomonadati</taxon>
        <taxon>Pseudomonadota</taxon>
        <taxon>Gammaproteobacteria</taxon>
        <taxon>Candidatus Competibacteraceae</taxon>
        <taxon>Candidatus Contendibacter</taxon>
    </lineage>
</organism>
<comment type="caution">
    <text evidence="2">The sequence shown here is derived from an EMBL/GenBank/DDBJ whole genome shotgun (WGS) entry which is preliminary data.</text>
</comment>
<evidence type="ECO:0008006" key="4">
    <source>
        <dbReference type="Google" id="ProtNLM"/>
    </source>
</evidence>
<accession>A0A7U7GEX2</accession>
<feature type="transmembrane region" description="Helical" evidence="1">
    <location>
        <begin position="40"/>
        <end position="59"/>
    </location>
</feature>
<keyword evidence="3" id="KW-1185">Reference proteome</keyword>
<sequence length="104" mass="11426">MRQQSKESIIILFISAVLALNYPFLGLFDRTWMPFGIPLLYLYLYLVWFLIIVLLIAIVERSKVREPNEHGESGPSAPAPAAEPASRIDTAVKAGGGNGSVELP</sequence>
<feature type="transmembrane region" description="Helical" evidence="1">
    <location>
        <begin position="9"/>
        <end position="28"/>
    </location>
</feature>
<keyword evidence="1" id="KW-1133">Transmembrane helix</keyword>
<protein>
    <recommendedName>
        <fullName evidence="4">DUF3311 domain-containing protein</fullName>
    </recommendedName>
</protein>
<keyword evidence="1" id="KW-0812">Transmembrane</keyword>
<dbReference type="Proteomes" id="UP000019184">
    <property type="component" value="Unassembled WGS sequence"/>
</dbReference>
<gene>
    <name evidence="2" type="ORF">BN874_690054</name>
</gene>
<reference evidence="2 3" key="1">
    <citation type="journal article" date="2014" name="ISME J.">
        <title>Candidatus Competibacter-lineage genomes retrieved from metagenomes reveal functional metabolic diversity.</title>
        <authorList>
            <person name="McIlroy S.J."/>
            <person name="Albertsen M."/>
            <person name="Andresen E.K."/>
            <person name="Saunders A.M."/>
            <person name="Kristiansen R."/>
            <person name="Stokholm-Bjerregaard M."/>
            <person name="Nielsen K.L."/>
            <person name="Nielsen P.H."/>
        </authorList>
    </citation>
    <scope>NUCLEOTIDE SEQUENCE [LARGE SCALE GENOMIC DNA]</scope>
    <source>
        <strain evidence="2 3">Run_B_J11</strain>
    </source>
</reference>
<keyword evidence="1" id="KW-0472">Membrane</keyword>
<dbReference type="RefSeq" id="WP_051498034.1">
    <property type="nucleotide sequence ID" value="NZ_CBTK010000286.1"/>
</dbReference>
<name>A0A7U7GEX2_9GAMM</name>
<dbReference type="AlphaFoldDB" id="A0A7U7GEX2"/>